<sequence>MEKSNVFLLSILLMASLFSISHAFQLWGYAIDRVSIRGVVYCSLDGDPSAPPVSNATVYIECPGSNSTLAQAVTNQVGVFTLVFNPANTSFDNPSKCDIKVNLPTNSCFIYPPGGVLIASVVNEIYGGSISLENFIVIASYAATTFLSPG</sequence>
<organism evidence="2 3">
    <name type="scientific">Arabidopsis thaliana</name>
    <name type="common">Mouse-ear cress</name>
    <dbReference type="NCBI Taxonomy" id="3702"/>
    <lineage>
        <taxon>Eukaryota</taxon>
        <taxon>Viridiplantae</taxon>
        <taxon>Streptophyta</taxon>
        <taxon>Embryophyta</taxon>
        <taxon>Tracheophyta</taxon>
        <taxon>Spermatophyta</taxon>
        <taxon>Magnoliopsida</taxon>
        <taxon>eudicotyledons</taxon>
        <taxon>Gunneridae</taxon>
        <taxon>Pentapetalae</taxon>
        <taxon>rosids</taxon>
        <taxon>malvids</taxon>
        <taxon>Brassicales</taxon>
        <taxon>Brassicaceae</taxon>
        <taxon>Camelineae</taxon>
        <taxon>Arabidopsis</taxon>
    </lineage>
</organism>
<protein>
    <recommendedName>
        <fullName evidence="4">Pollen Ole e 1 allergen and extensin family protein</fullName>
    </recommendedName>
</protein>
<name>A0A178VWZ4_ARATH</name>
<gene>
    <name evidence="2" type="ordered locus">AXX17_At2g38610</name>
</gene>
<dbReference type="EMBL" id="LUHQ01000002">
    <property type="protein sequence ID" value="OAP10867.1"/>
    <property type="molecule type" value="Genomic_DNA"/>
</dbReference>
<feature type="signal peptide" evidence="1">
    <location>
        <begin position="1"/>
        <end position="23"/>
    </location>
</feature>
<feature type="chain" id="PRO_5008095429" description="Pollen Ole e 1 allergen and extensin family protein" evidence="1">
    <location>
        <begin position="24"/>
        <end position="150"/>
    </location>
</feature>
<dbReference type="AlphaFoldDB" id="A0A178VWZ4"/>
<evidence type="ECO:0000313" key="3">
    <source>
        <dbReference type="Proteomes" id="UP000078284"/>
    </source>
</evidence>
<keyword evidence="1" id="KW-0732">Signal</keyword>
<proteinExistence type="predicted"/>
<evidence type="ECO:0000256" key="1">
    <source>
        <dbReference type="SAM" id="SignalP"/>
    </source>
</evidence>
<dbReference type="Proteomes" id="UP000078284">
    <property type="component" value="Chromosome 2"/>
</dbReference>
<evidence type="ECO:0000313" key="2">
    <source>
        <dbReference type="EMBL" id="OAP10867.1"/>
    </source>
</evidence>
<accession>A0A178VWZ4</accession>
<dbReference type="InterPro" id="IPR040404">
    <property type="entry name" value="Phylloplanin-like"/>
</dbReference>
<evidence type="ECO:0008006" key="4">
    <source>
        <dbReference type="Google" id="ProtNLM"/>
    </source>
</evidence>
<dbReference type="PANTHER" id="PTHR34458">
    <property type="entry name" value="POLLEN OLE E 1 ALLERGEN AND EXTENSIN FAMILY PROTEIN-RELATED"/>
    <property type="match status" value="1"/>
</dbReference>
<dbReference type="PANTHER" id="PTHR34458:SF21">
    <property type="entry name" value="POLLEN OLE E 1 ALLERGEN AND EXTENSIN FAMILY PROTEIN"/>
    <property type="match status" value="1"/>
</dbReference>
<reference evidence="3" key="1">
    <citation type="journal article" date="2016" name="Proc. Natl. Acad. Sci. U.S.A.">
        <title>Chromosome-level assembly of Arabidopsis thaliana Ler reveals the extent of translocation and inversion polymorphisms.</title>
        <authorList>
            <person name="Zapata L."/>
            <person name="Ding J."/>
            <person name="Willing E.M."/>
            <person name="Hartwig B."/>
            <person name="Bezdan D."/>
            <person name="Jiao W.B."/>
            <person name="Patel V."/>
            <person name="Velikkakam James G."/>
            <person name="Koornneef M."/>
            <person name="Ossowski S."/>
            <person name="Schneeberger K."/>
        </authorList>
    </citation>
    <scope>NUCLEOTIDE SEQUENCE [LARGE SCALE GENOMIC DNA]</scope>
    <source>
        <strain evidence="3">cv. Landsberg erecta</strain>
    </source>
</reference>
<dbReference type="ExpressionAtlas" id="A0A178VWZ4">
    <property type="expression patterns" value="baseline and differential"/>
</dbReference>
<comment type="caution">
    <text evidence="2">The sequence shown here is derived from an EMBL/GenBank/DDBJ whole genome shotgun (WGS) entry which is preliminary data.</text>
</comment>